<dbReference type="SUPFAM" id="SSF48576">
    <property type="entry name" value="Terpenoid synthases"/>
    <property type="match status" value="1"/>
</dbReference>
<keyword evidence="3" id="KW-0479">Metal-binding</keyword>
<dbReference type="PANTHER" id="PTHR31739">
    <property type="entry name" value="ENT-COPALYL DIPHOSPHATE SYNTHASE, CHLOROPLASTIC"/>
    <property type="match status" value="1"/>
</dbReference>
<dbReference type="FunFam" id="1.10.600.10:FF:000005">
    <property type="entry name" value="Ent-kaur-16-ene synthase, chloroplastic"/>
    <property type="match status" value="1"/>
</dbReference>
<evidence type="ECO:0000259" key="6">
    <source>
        <dbReference type="Pfam" id="PF03936"/>
    </source>
</evidence>
<dbReference type="Gene3D" id="1.10.600.10">
    <property type="entry name" value="Farnesyl Diphosphate Synthase"/>
    <property type="match status" value="1"/>
</dbReference>
<dbReference type="Pfam" id="PF01397">
    <property type="entry name" value="Terpene_synth"/>
    <property type="match status" value="1"/>
</dbReference>
<dbReference type="InterPro" id="IPR036965">
    <property type="entry name" value="Terpene_synth_N_sf"/>
</dbReference>
<dbReference type="FunFam" id="1.50.10.130:FF:000002">
    <property type="entry name" value="Ent-copalyl diphosphate synthase, chloroplastic"/>
    <property type="match status" value="1"/>
</dbReference>
<evidence type="ECO:0000256" key="3">
    <source>
        <dbReference type="ARBA" id="ARBA00022723"/>
    </source>
</evidence>
<dbReference type="CDD" id="cd00684">
    <property type="entry name" value="Terpene_cyclase_plant_C1"/>
    <property type="match status" value="1"/>
</dbReference>
<reference evidence="7 8" key="1">
    <citation type="journal article" date="2011" name="Science">
        <title>The Selaginella genome identifies genetic changes associated with the evolution of vascular plants.</title>
        <authorList>
            <person name="Banks J.A."/>
            <person name="Nishiyama T."/>
            <person name="Hasebe M."/>
            <person name="Bowman J.L."/>
            <person name="Gribskov M."/>
            <person name="dePamphilis C."/>
            <person name="Albert V.A."/>
            <person name="Aono N."/>
            <person name="Aoyama T."/>
            <person name="Ambrose B.A."/>
            <person name="Ashton N.W."/>
            <person name="Axtell M.J."/>
            <person name="Barker E."/>
            <person name="Barker M.S."/>
            <person name="Bennetzen J.L."/>
            <person name="Bonawitz N.D."/>
            <person name="Chapple C."/>
            <person name="Cheng C."/>
            <person name="Correa L.G."/>
            <person name="Dacre M."/>
            <person name="DeBarry J."/>
            <person name="Dreyer I."/>
            <person name="Elias M."/>
            <person name="Engstrom E.M."/>
            <person name="Estelle M."/>
            <person name="Feng L."/>
            <person name="Finet C."/>
            <person name="Floyd S.K."/>
            <person name="Frommer W.B."/>
            <person name="Fujita T."/>
            <person name="Gramzow L."/>
            <person name="Gutensohn M."/>
            <person name="Harholt J."/>
            <person name="Hattori M."/>
            <person name="Heyl A."/>
            <person name="Hirai T."/>
            <person name="Hiwatashi Y."/>
            <person name="Ishikawa M."/>
            <person name="Iwata M."/>
            <person name="Karol K.G."/>
            <person name="Koehler B."/>
            <person name="Kolukisaoglu U."/>
            <person name="Kubo M."/>
            <person name="Kurata T."/>
            <person name="Lalonde S."/>
            <person name="Li K."/>
            <person name="Li Y."/>
            <person name="Litt A."/>
            <person name="Lyons E."/>
            <person name="Manning G."/>
            <person name="Maruyama T."/>
            <person name="Michael T.P."/>
            <person name="Mikami K."/>
            <person name="Miyazaki S."/>
            <person name="Morinaga S."/>
            <person name="Murata T."/>
            <person name="Mueller-Roeber B."/>
            <person name="Nelson D.R."/>
            <person name="Obara M."/>
            <person name="Oguri Y."/>
            <person name="Olmstead R.G."/>
            <person name="Onodera N."/>
            <person name="Petersen B.L."/>
            <person name="Pils B."/>
            <person name="Prigge M."/>
            <person name="Rensing S.A."/>
            <person name="Riano-Pachon D.M."/>
            <person name="Roberts A.W."/>
            <person name="Sato Y."/>
            <person name="Scheller H.V."/>
            <person name="Schulz B."/>
            <person name="Schulz C."/>
            <person name="Shakirov E.V."/>
            <person name="Shibagaki N."/>
            <person name="Shinohara N."/>
            <person name="Shippen D.E."/>
            <person name="Soerensen I."/>
            <person name="Sotooka R."/>
            <person name="Sugimoto N."/>
            <person name="Sugita M."/>
            <person name="Sumikawa N."/>
            <person name="Tanurdzic M."/>
            <person name="Theissen G."/>
            <person name="Ulvskov P."/>
            <person name="Wakazuki S."/>
            <person name="Weng J.K."/>
            <person name="Willats W.W."/>
            <person name="Wipf D."/>
            <person name="Wolf P.G."/>
            <person name="Yang L."/>
            <person name="Zimmer A.D."/>
            <person name="Zhu Q."/>
            <person name="Mitros T."/>
            <person name="Hellsten U."/>
            <person name="Loque D."/>
            <person name="Otillar R."/>
            <person name="Salamov A."/>
            <person name="Schmutz J."/>
            <person name="Shapiro H."/>
            <person name="Lindquist E."/>
            <person name="Lucas S."/>
            <person name="Rokhsar D."/>
            <person name="Grigoriev I.V."/>
        </authorList>
    </citation>
    <scope>NUCLEOTIDE SEQUENCE [LARGE SCALE GENOMIC DNA]</scope>
</reference>
<protein>
    <submittedName>
        <fullName evidence="7">Uncharacterized protein</fullName>
    </submittedName>
</protein>
<feature type="domain" description="Terpene synthase N-terminal" evidence="5">
    <location>
        <begin position="180"/>
        <end position="385"/>
    </location>
</feature>
<name>D8SAZ5_SELML</name>
<dbReference type="Gene3D" id="1.50.10.160">
    <property type="match status" value="1"/>
</dbReference>
<dbReference type="InterPro" id="IPR034741">
    <property type="entry name" value="Terpene_cyclase-like_1_C"/>
</dbReference>
<dbReference type="SFLD" id="SFLDG01019">
    <property type="entry name" value="Terpene_Cyclase_Like_1_C_Termi"/>
    <property type="match status" value="1"/>
</dbReference>
<accession>D8SAZ5</accession>
<keyword evidence="4" id="KW-0460">Magnesium</keyword>
<proteinExistence type="predicted"/>
<keyword evidence="8" id="KW-1185">Reference proteome</keyword>
<dbReference type="SFLD" id="SFLDG01014">
    <property type="entry name" value="Terpene_Cyclase_Like_1_N-term"/>
    <property type="match status" value="1"/>
</dbReference>
<evidence type="ECO:0000256" key="4">
    <source>
        <dbReference type="ARBA" id="ARBA00022842"/>
    </source>
</evidence>
<dbReference type="InterPro" id="IPR050148">
    <property type="entry name" value="Terpene_synthase-like"/>
</dbReference>
<evidence type="ECO:0000313" key="7">
    <source>
        <dbReference type="EMBL" id="EFJ18308.1"/>
    </source>
</evidence>
<dbReference type="Gene3D" id="1.50.10.130">
    <property type="entry name" value="Terpene synthase, N-terminal domain"/>
    <property type="match status" value="1"/>
</dbReference>
<dbReference type="BioCyc" id="MetaCyc:GI06-18781-MONOMER"/>
<dbReference type="KEGG" id="smo:SELMODRAFT_112927"/>
<dbReference type="Proteomes" id="UP000001514">
    <property type="component" value="Unassembled WGS sequence"/>
</dbReference>
<comment type="pathway">
    <text evidence="2">Secondary metabolite biosynthesis; terpenoid biosynthesis.</text>
</comment>
<comment type="cofactor">
    <cofactor evidence="1">
        <name>Mg(2+)</name>
        <dbReference type="ChEBI" id="CHEBI:18420"/>
    </cofactor>
</comment>
<evidence type="ECO:0000313" key="8">
    <source>
        <dbReference type="Proteomes" id="UP000001514"/>
    </source>
</evidence>
<evidence type="ECO:0000256" key="1">
    <source>
        <dbReference type="ARBA" id="ARBA00001946"/>
    </source>
</evidence>
<gene>
    <name evidence="7" type="ORF">SELMODRAFT_112927</name>
</gene>
<dbReference type="InterPro" id="IPR008930">
    <property type="entry name" value="Terpenoid_cyclase/PrenylTrfase"/>
</dbReference>
<dbReference type="SUPFAM" id="SSF48239">
    <property type="entry name" value="Terpenoid cyclases/Protein prenyltransferases"/>
    <property type="match status" value="2"/>
</dbReference>
<dbReference type="GO" id="GO:0010333">
    <property type="term" value="F:terpene synthase activity"/>
    <property type="evidence" value="ECO:0000318"/>
    <property type="project" value="GO_Central"/>
</dbReference>
<dbReference type="HOGENOM" id="CLU_003125_2_0_1"/>
<dbReference type="EMBL" id="GL377610">
    <property type="protein sequence ID" value="EFJ18308.1"/>
    <property type="molecule type" value="Genomic_DNA"/>
</dbReference>
<dbReference type="InterPro" id="IPR044814">
    <property type="entry name" value="Terpene_cyclase_plant_C1"/>
</dbReference>
<dbReference type="GO" id="GO:0000287">
    <property type="term" value="F:magnesium ion binding"/>
    <property type="evidence" value="ECO:0000318"/>
    <property type="project" value="GO_Central"/>
</dbReference>
<dbReference type="OMA" id="RTHENMM"/>
<dbReference type="InterPro" id="IPR008949">
    <property type="entry name" value="Isoprenoid_synthase_dom_sf"/>
</dbReference>
<dbReference type="InterPro" id="IPR001906">
    <property type="entry name" value="Terpene_synth_N"/>
</dbReference>
<dbReference type="Pfam" id="PF03936">
    <property type="entry name" value="Terpene_synth_C"/>
    <property type="match status" value="1"/>
</dbReference>
<dbReference type="SFLD" id="SFLDS00005">
    <property type="entry name" value="Isoprenoid_Synthase_Type_I"/>
    <property type="match status" value="1"/>
</dbReference>
<evidence type="ECO:0000256" key="2">
    <source>
        <dbReference type="ARBA" id="ARBA00004721"/>
    </source>
</evidence>
<feature type="domain" description="Terpene synthase metal-binding" evidence="6">
    <location>
        <begin position="459"/>
        <end position="692"/>
    </location>
</feature>
<evidence type="ECO:0000259" key="5">
    <source>
        <dbReference type="Pfam" id="PF01397"/>
    </source>
</evidence>
<dbReference type="PANTHER" id="PTHR31739:SF4">
    <property type="entry name" value="ENT-COPALYL DIPHOSPHATE SYNTHASE, CHLOROPLASTIC"/>
    <property type="match status" value="1"/>
</dbReference>
<sequence length="748" mass="86258">MIEEMRKLLASLDDGEISPSAYDTAWVGRIPSQSNSTCPEFPETLEWIAHNQLPDGSWGDRNHFQIYDRVLSTVSCLVALKTWNLGHDNINKGSERFLKQNIYKLTKDKGDLLCGFELIFMTMLEEAKQKGLDIPIDIPALKILQGYRQKKLQKIPLEMVHSIPTTILYSLEGLQDHINWEKILQFIGTDGSFLSSPSATACVYMHTKDARCLEYLKGVVKKVKNSVPCQYAIDLFERLWIVDTLERLGIDRYFQPEIKNILDYVYKYWSDKKGIGWGRDSYLKDIDDTSMGFRLLRLHGYKVTPDVFLNFMSSEDKFFCFPGESYHGASDIFNLYRASQVAFANDNILTKAKNYAHKYLSQLDKAYLDKWSAKKNFFQEVEFELSNQWNSCLPRAYSKSYIHNYGPNDIWIAKTIYRLPFVNNELFINLAKEDFNACQSIHQSEIQTLLRWWAALKFGDLPFFGDKVVTAHFSIASCMFEPEFSELRLFYTKYALLSSTLDDLADYYGSPAQTRCILEAIRSWDPSLVSHLSEEVQICFSGLYRTINEMVKSASKVQTGSSIDIREHMQEQLISAQLVDAEWMERKHIPSFETYLSNATVSVGMQDLLLSSIFFCGESISKHLMQEIKNSRCLQLTCLIARLCNDIGTYQFEREKGEVASSITCYMRENPGITESQAIEHLQGIIDESWKELTEEFLTPSQIPRSIKRLMFETARIFQFIYPKKDNFKDPSKAMASLIQNVLYKAAE</sequence>
<organism evidence="8">
    <name type="scientific">Selaginella moellendorffii</name>
    <name type="common">Spikemoss</name>
    <dbReference type="NCBI Taxonomy" id="88036"/>
    <lineage>
        <taxon>Eukaryota</taxon>
        <taxon>Viridiplantae</taxon>
        <taxon>Streptophyta</taxon>
        <taxon>Embryophyta</taxon>
        <taxon>Tracheophyta</taxon>
        <taxon>Lycopodiopsida</taxon>
        <taxon>Selaginellales</taxon>
        <taxon>Selaginellaceae</taxon>
        <taxon>Selaginella</taxon>
    </lineage>
</organism>
<dbReference type="InterPro" id="IPR005630">
    <property type="entry name" value="Terpene_synthase_metal-bd"/>
</dbReference>
<dbReference type="SFLD" id="SFLDG01605">
    <property type="entry name" value="Terpene_Cyclase_Like_1_N-term"/>
    <property type="match status" value="1"/>
</dbReference>
<dbReference type="Gramene" id="EFJ18308">
    <property type="protein sequence ID" value="EFJ18308"/>
    <property type="gene ID" value="SELMODRAFT_112927"/>
</dbReference>
<dbReference type="eggNOG" id="ENOG502QQN6">
    <property type="taxonomic scope" value="Eukaryota"/>
</dbReference>
<dbReference type="AlphaFoldDB" id="D8SAZ5"/>
<dbReference type="STRING" id="88036.D8SAZ5"/>
<dbReference type="GO" id="GO:0016102">
    <property type="term" value="P:diterpenoid biosynthetic process"/>
    <property type="evidence" value="ECO:0000318"/>
    <property type="project" value="GO_Central"/>
</dbReference>
<dbReference type="InParanoid" id="D8SAZ5"/>